<gene>
    <name evidence="2" type="ORF">PYH69_03195</name>
</gene>
<feature type="compositionally biased region" description="Low complexity" evidence="1">
    <location>
        <begin position="40"/>
        <end position="51"/>
    </location>
</feature>
<evidence type="ECO:0008006" key="4">
    <source>
        <dbReference type="Google" id="ProtNLM"/>
    </source>
</evidence>
<organism evidence="2 3">
    <name type="scientific">Mammaliicoccus lentus</name>
    <name type="common">Staphylococcus lentus</name>
    <dbReference type="NCBI Taxonomy" id="42858"/>
    <lineage>
        <taxon>Bacteria</taxon>
        <taxon>Bacillati</taxon>
        <taxon>Bacillota</taxon>
        <taxon>Bacilli</taxon>
        <taxon>Bacillales</taxon>
        <taxon>Staphylococcaceae</taxon>
        <taxon>Mammaliicoccus</taxon>
    </lineage>
</organism>
<dbReference type="GeneID" id="99677536"/>
<accession>A0AAX3W5I8</accession>
<name>A0AAX3W5I8_MAMLE</name>
<dbReference type="Proteomes" id="UP001223261">
    <property type="component" value="Chromosome"/>
</dbReference>
<evidence type="ECO:0000313" key="3">
    <source>
        <dbReference type="Proteomes" id="UP001223261"/>
    </source>
</evidence>
<dbReference type="RefSeq" id="WP_064210836.1">
    <property type="nucleotide sequence ID" value="NZ_CP118776.1"/>
</dbReference>
<evidence type="ECO:0000313" key="2">
    <source>
        <dbReference type="EMBL" id="WHI60650.1"/>
    </source>
</evidence>
<evidence type="ECO:0000256" key="1">
    <source>
        <dbReference type="SAM" id="MobiDB-lite"/>
    </source>
</evidence>
<sequence length="283" mass="32405">MKNKVSFLFASIIILSGCSITIGEPAKDNNAKQEDKSENNDTNNENNKQSTPNIDILSQDFSDNYMNANHVTGYKGLIKNMNKKEVQQKYGEEDDIRNFLGREGYVYGNFMVMYYLGAGNPIEQYSIIPNQNVSYKEFVDFHGEPTQDLRRGQGHSFVIYNKTPNNGYQIAVYTEGSNEDDEIRYIMQYPDDFEFSNSSNDENTVITRDNVFDAVEAFEGIDKVDTDKTIWKEPEKKDDTFGFSYTDKNGKLLGSYNVREDGYVESFDEKGNKIRAGYINLND</sequence>
<reference evidence="2" key="1">
    <citation type="journal article" date="2023" name="Antibiotics">
        <title>Prevalence and Molecular Characterization of Methicillin-Resistant Staphylococci (MRS) and Mammaliicocci (MRM) in Dromedary Camels from Algeria: First Detection of SCCmec-mecC Hybrid in Methicillin-Resistant Mammaliicoccus lentus.</title>
        <authorList>
            <person name="Belhout C."/>
            <person name="Boyen F."/>
            <person name="Vereecke N."/>
            <person name="Theuns S."/>
            <person name="Taibi N."/>
            <person name="Stegger M."/>
            <person name="de la Fe-Rodriguez P.Y."/>
            <person name="Bouayad L."/>
            <person name="Elgroud R."/>
            <person name="Butaye P."/>
        </authorList>
    </citation>
    <scope>NUCLEOTIDE SEQUENCE</scope>
    <source>
        <strain evidence="2">7048</strain>
    </source>
</reference>
<feature type="compositionally biased region" description="Basic and acidic residues" evidence="1">
    <location>
        <begin position="25"/>
        <end position="39"/>
    </location>
</feature>
<dbReference type="EMBL" id="CP118848">
    <property type="protein sequence ID" value="WHI60650.1"/>
    <property type="molecule type" value="Genomic_DNA"/>
</dbReference>
<feature type="region of interest" description="Disordered" evidence="1">
    <location>
        <begin position="25"/>
        <end position="53"/>
    </location>
</feature>
<dbReference type="PROSITE" id="PS51257">
    <property type="entry name" value="PROKAR_LIPOPROTEIN"/>
    <property type="match status" value="1"/>
</dbReference>
<proteinExistence type="predicted"/>
<dbReference type="AlphaFoldDB" id="A0AAX3W5I8"/>
<protein>
    <recommendedName>
        <fullName evidence="4">Lipoprotein</fullName>
    </recommendedName>
</protein>